<dbReference type="InterPro" id="IPR039261">
    <property type="entry name" value="FNR_nucleotide-bd"/>
</dbReference>
<dbReference type="InterPro" id="IPR017938">
    <property type="entry name" value="Riboflavin_synthase-like_b-brl"/>
</dbReference>
<dbReference type="Proteomes" id="UP000001400">
    <property type="component" value="Chromosome"/>
</dbReference>
<dbReference type="GO" id="GO:0006221">
    <property type="term" value="P:pyrimidine nucleotide biosynthetic process"/>
    <property type="evidence" value="ECO:0007669"/>
    <property type="project" value="InterPro"/>
</dbReference>
<comment type="cofactor">
    <cofactor evidence="2">
        <name>[2Fe-2S] cluster</name>
        <dbReference type="ChEBI" id="CHEBI:190135"/>
    </cofactor>
    <text evidence="2">Binds 1 [2Fe-2S] cluster per subunit.</text>
</comment>
<dbReference type="GO" id="GO:0016491">
    <property type="term" value="F:oxidoreductase activity"/>
    <property type="evidence" value="ECO:0007669"/>
    <property type="project" value="InterPro"/>
</dbReference>
<organism evidence="3 4">
    <name type="scientific">Aciduliprofundum boonei (strain DSM 19572 / T469)</name>
    <dbReference type="NCBI Taxonomy" id="439481"/>
    <lineage>
        <taxon>Archaea</taxon>
        <taxon>Methanobacteriati</taxon>
        <taxon>Thermoplasmatota</taxon>
        <taxon>DHVE2 group</taxon>
        <taxon>Candidatus Aciduliprofundum</taxon>
    </lineage>
</organism>
<feature type="binding site" evidence="2">
    <location>
        <position position="225"/>
    </location>
    <ligand>
        <name>[2Fe-2S] cluster</name>
        <dbReference type="ChEBI" id="CHEBI:190135"/>
    </ligand>
</feature>
<keyword evidence="2" id="KW-0408">Iron</keyword>
<accession>B5IEA8</accession>
<evidence type="ECO:0000313" key="3">
    <source>
        <dbReference type="EMBL" id="ADD07897.1"/>
    </source>
</evidence>
<dbReference type="SUPFAM" id="SSF52343">
    <property type="entry name" value="Ferredoxin reductase-like, C-terminal NADP-linked domain"/>
    <property type="match status" value="1"/>
</dbReference>
<dbReference type="GO" id="GO:0046872">
    <property type="term" value="F:metal ion binding"/>
    <property type="evidence" value="ECO:0007669"/>
    <property type="project" value="UniProtKB-KW"/>
</dbReference>
<dbReference type="InterPro" id="IPR050353">
    <property type="entry name" value="PyrK_electron_transfer"/>
</dbReference>
<dbReference type="eggNOG" id="arCOG02199">
    <property type="taxonomic scope" value="Archaea"/>
</dbReference>
<feature type="binding site" evidence="2">
    <location>
        <position position="222"/>
    </location>
    <ligand>
        <name>[2Fe-2S] cluster</name>
        <dbReference type="ChEBI" id="CHEBI:190135"/>
    </ligand>
</feature>
<dbReference type="NCBIfam" id="NF004862">
    <property type="entry name" value="PRK06222.1"/>
    <property type="match status" value="1"/>
</dbReference>
<keyword evidence="2" id="KW-0411">Iron-sulfur</keyword>
<dbReference type="InterPro" id="IPR012165">
    <property type="entry name" value="Cyt_c3_hydrogenase_gsu"/>
</dbReference>
<proteinExistence type="predicted"/>
<comment type="cofactor">
    <cofactor evidence="1">
        <name>FAD</name>
        <dbReference type="ChEBI" id="CHEBI:57692"/>
    </cofactor>
    <text evidence="1">Binds 1 FAD per subunit.</text>
</comment>
<protein>
    <submittedName>
        <fullName evidence="3">Oxidoreductase FAD/NAD(P)-binding domain protein</fullName>
    </submittedName>
</protein>
<keyword evidence="4" id="KW-1185">Reference proteome</keyword>
<evidence type="ECO:0000256" key="2">
    <source>
        <dbReference type="PIRSR" id="PIRSR006816-2"/>
    </source>
</evidence>
<dbReference type="KEGG" id="abi:Aboo_0085"/>
<dbReference type="STRING" id="439481.Aboo_0085"/>
<dbReference type="GeneID" id="8827021"/>
<feature type="binding site" evidence="1">
    <location>
        <begin position="62"/>
        <end position="64"/>
    </location>
    <ligand>
        <name>FAD</name>
        <dbReference type="ChEBI" id="CHEBI:57692"/>
    </ligand>
</feature>
<gene>
    <name evidence="3" type="ordered locus">Aboo_0085</name>
</gene>
<feature type="binding site" evidence="2">
    <location>
        <position position="237"/>
    </location>
    <ligand>
        <name>[2Fe-2S] cluster</name>
        <dbReference type="ChEBI" id="CHEBI:190135"/>
    </ligand>
</feature>
<dbReference type="PANTHER" id="PTHR43513:SF3">
    <property type="entry name" value="DIHYDROOROTATE DEHYDROGENASE B (NAD(+)), ELECTRON TRANSFER SUBUNIT-RELATED"/>
    <property type="match status" value="1"/>
</dbReference>
<dbReference type="SUPFAM" id="SSF63380">
    <property type="entry name" value="Riboflavin synthase domain-like"/>
    <property type="match status" value="1"/>
</dbReference>
<keyword evidence="2" id="KW-0479">Metal-binding</keyword>
<dbReference type="PIRSF" id="PIRSF006816">
    <property type="entry name" value="Cyc3_hyd_g"/>
    <property type="match status" value="1"/>
</dbReference>
<evidence type="ECO:0000256" key="1">
    <source>
        <dbReference type="PIRSR" id="PIRSR006816-1"/>
    </source>
</evidence>
<evidence type="ECO:0000313" key="4">
    <source>
        <dbReference type="Proteomes" id="UP000001400"/>
    </source>
</evidence>
<dbReference type="Gene3D" id="2.40.30.10">
    <property type="entry name" value="Translation factors"/>
    <property type="match status" value="1"/>
</dbReference>
<dbReference type="InterPro" id="IPR019480">
    <property type="entry name" value="Dihydroorotate_DH_Fe-S-bd"/>
</dbReference>
<dbReference type="InterPro" id="IPR017927">
    <property type="entry name" value="FAD-bd_FR_type"/>
</dbReference>
<dbReference type="Pfam" id="PF10418">
    <property type="entry name" value="DHODB_Fe-S_bind"/>
    <property type="match status" value="1"/>
</dbReference>
<keyword evidence="1" id="KW-0274">FAD</keyword>
<reference evidence="3" key="1">
    <citation type="submission" date="2010-02" db="EMBL/GenBank/DDBJ databases">
        <title>Complete sequence of Aciduliprofundum boonei T469.</title>
        <authorList>
            <consortium name="US DOE Joint Genome Institute"/>
            <person name="Lucas S."/>
            <person name="Copeland A."/>
            <person name="Lapidus A."/>
            <person name="Cheng J.-F."/>
            <person name="Bruce D."/>
            <person name="Goodwin L."/>
            <person name="Pitluck S."/>
            <person name="Saunders E."/>
            <person name="Detter J.C."/>
            <person name="Han C."/>
            <person name="Tapia R."/>
            <person name="Land M."/>
            <person name="Hauser L."/>
            <person name="Kyrpides N."/>
            <person name="Mikhailova N."/>
            <person name="Flores G."/>
            <person name="Reysenbach A.-L."/>
            <person name="Woyke T."/>
        </authorList>
    </citation>
    <scope>NUCLEOTIDE SEQUENCE</scope>
    <source>
        <strain evidence="3">T469</strain>
    </source>
</reference>
<dbReference type="Gene3D" id="3.40.50.80">
    <property type="entry name" value="Nucleotide-binding domain of ferredoxin-NADP reductase (FNR) module"/>
    <property type="match status" value="1"/>
</dbReference>
<dbReference type="EMBL" id="CP001941">
    <property type="protein sequence ID" value="ADD07897.1"/>
    <property type="molecule type" value="Genomic_DNA"/>
</dbReference>
<dbReference type="PANTHER" id="PTHR43513">
    <property type="entry name" value="DIHYDROOROTATE DEHYDROGENASE B (NAD(+)), ELECTRON TRANSFER SUBUNIT"/>
    <property type="match status" value="1"/>
</dbReference>
<dbReference type="GO" id="GO:0050660">
    <property type="term" value="F:flavin adenine dinucleotide binding"/>
    <property type="evidence" value="ECO:0007669"/>
    <property type="project" value="InterPro"/>
</dbReference>
<dbReference type="HOGENOM" id="CLU_003827_1_0_2"/>
<dbReference type="OrthoDB" id="35401at2157"/>
<dbReference type="PROSITE" id="PS51384">
    <property type="entry name" value="FAD_FR"/>
    <property type="match status" value="1"/>
</dbReference>
<sequence length="276" mass="30566">MFEIVDKKVLAPNIKWIRVKAPLVTKNAKAGQFIVLRLHEKGERIPLTLFKWHKEDGTIELVFQEVGKTTYELGSYEPGDKIMDIVGPLGKPTHIENYGTAVVVSGGVGAPIGYAVTRALKEAGNHVVSIIGFRNKQYVILEDEFKKVSDELLITTDDGSYVRKGFTTDVLKEYLANGGKADYVFTVGPVIMMKLIADITKEHGIKTDASLNPIMVDGTGMCGACRVTVGGEIKFACVDGPDFDAHQVNFDELLTRLTEYREEERIAMDRYVKGVH</sequence>
<keyword evidence="2" id="KW-0001">2Fe-2S</keyword>
<dbReference type="RefSeq" id="WP_008085007.1">
    <property type="nucleotide sequence ID" value="NC_013926.1"/>
</dbReference>
<dbReference type="CDD" id="cd06219">
    <property type="entry name" value="DHOD_e_trans_like1"/>
    <property type="match status" value="1"/>
</dbReference>
<dbReference type="AlphaFoldDB" id="B5IEA8"/>
<keyword evidence="1" id="KW-0285">Flavoprotein</keyword>
<dbReference type="GO" id="GO:0051537">
    <property type="term" value="F:2 iron, 2 sulfur cluster binding"/>
    <property type="evidence" value="ECO:0007669"/>
    <property type="project" value="UniProtKB-KW"/>
</dbReference>
<name>B5IEA8_ACIB4</name>